<organism evidence="2 3">
    <name type="scientific">Anaerococcus cruorum</name>
    <dbReference type="NCBI Taxonomy" id="3115617"/>
    <lineage>
        <taxon>Bacteria</taxon>
        <taxon>Bacillati</taxon>
        <taxon>Bacillota</taxon>
        <taxon>Tissierellia</taxon>
        <taxon>Tissierellales</taxon>
        <taxon>Peptoniphilaceae</taxon>
        <taxon>Anaerococcus</taxon>
    </lineage>
</organism>
<dbReference type="RefSeq" id="WP_410032867.1">
    <property type="nucleotide sequence ID" value="NZ_JBGMEH010000006.1"/>
</dbReference>
<proteinExistence type="predicted"/>
<evidence type="ECO:0000313" key="2">
    <source>
        <dbReference type="EMBL" id="MFO3716132.1"/>
    </source>
</evidence>
<keyword evidence="1" id="KW-0472">Membrane</keyword>
<feature type="transmembrane region" description="Helical" evidence="1">
    <location>
        <begin position="20"/>
        <end position="37"/>
    </location>
</feature>
<keyword evidence="1" id="KW-0812">Transmembrane</keyword>
<sequence>MDNVKDITDVLSTQGTDRTIVAIFLILFIIAFIAKWKQDNEDTRARREEMQHYRLWQKERVEKLDGLNDKMIEVIYENSCRLNKHEEILNHHSQQSADNFKEIDSQLKVINAKVDDLYKQSQELATKAGLDEVKQELIKLANKY</sequence>
<dbReference type="Proteomes" id="UP001638015">
    <property type="component" value="Unassembled WGS sequence"/>
</dbReference>
<evidence type="ECO:0000256" key="1">
    <source>
        <dbReference type="SAM" id="Phobius"/>
    </source>
</evidence>
<keyword evidence="3" id="KW-1185">Reference proteome</keyword>
<comment type="caution">
    <text evidence="2">The sequence shown here is derived from an EMBL/GenBank/DDBJ whole genome shotgun (WGS) entry which is preliminary data.</text>
</comment>
<reference evidence="2 3" key="1">
    <citation type="journal article" date="2025" name="Anaerobe">
        <title>Description of Anaerococcus kampingiae sp. nov., Anaerococcus groningensis sp. nov., Anaerococcus martiniensis sp. nov., and Anaerococcus cruorum sp. nov., isolated from human clinical specimens.</title>
        <authorList>
            <person name="Boiten K.E."/>
            <person name="Meijer J."/>
            <person name="van Wezel E.M."/>
            <person name="Veloo A.C.M."/>
        </authorList>
    </citation>
    <scope>NUCLEOTIDE SEQUENCE [LARGE SCALE GENOMIC DNA]</scope>
    <source>
        <strain evidence="2 3">ENR1039</strain>
    </source>
</reference>
<protein>
    <submittedName>
        <fullName evidence="2">Uncharacterized protein</fullName>
    </submittedName>
</protein>
<dbReference type="EMBL" id="JBGMEH010000006">
    <property type="protein sequence ID" value="MFO3716132.1"/>
    <property type="molecule type" value="Genomic_DNA"/>
</dbReference>
<keyword evidence="1" id="KW-1133">Transmembrane helix</keyword>
<evidence type="ECO:0000313" key="3">
    <source>
        <dbReference type="Proteomes" id="UP001638015"/>
    </source>
</evidence>
<accession>A0ABW9MWA7</accession>
<gene>
    <name evidence="2" type="ORF">ACCQ40_04940</name>
</gene>
<name>A0ABW9MWA7_9FIRM</name>